<sequence length="1187" mass="134573">MRKIVCLFTMIVSTVILAQEGYYGGYSPSATTTPTAAKIAGGGSATVNLTSGSAQQYVPIYNIDQNGVSWSTGLQYSYSGLRVLEEPSSIGLGWDLVATGMVSREVRGLPDDHPKGYHGSENLRGTILDPYYYFDPNANNASTNGKQVIKEHHAYLLAQGMMDGEPDVFHVSAGGINFSFKLDENLQPVLLSHHNVNVSFSWNQITVTDSEGVRYVFGAKEIFTPVPEDDIVQTFGHGGTALLPIEPNYPYTRSWYLSSIQPPNTTQQISFTYQNHLFKTKAFLPKIYSYKGLQAQFLEGLLTKVVFTPGNPLQLPQQQQPAELQEGQDPNVYTHTRLDVDVTVPVLKKITFADGSLHFNTATVSSGAHHKYSSVDLKDFHGKLINSYDFFTEGNRDLLKEIKTNNEFAFGFDYYYEDIPSDIPVFEYNDKVVNSTMDVWGYYNGSQSTVDQLKAKGSTLPSLKYTVAGALKTIHYKTGGQTEIQYESNKFPQVLDRSETNYHTFKISSRNASGIGTSRKVARSSVFNTPVQIEIEHTASIKKYGSRVQLKIFKEGYEGEYIPYTDCTNNNGIAQLYIDEVGEREDLAEGLTQYHSYGKCSFTIQPGTYTFYVETEASTEAEINVKITSNQGYVEELYDQWYGGIRVASIRSCPVDTEQCTEKKYEYINDQWISSAKVYTALKQSPRNYWYGNTHRYYIPFYVEGRGLPIYYSQVSESVVAADPMSNAKNGKTVYTYEDPYFFNEPYDFNTREYYDRAPKGVNEGGLRISTVKTYKTDTSKFIPKDQLISEQLYEYEAVTSPTDYFGNATSNAYPYGIKVIAKTQIKRDMHYDRLIPIIMQQNNMNVLPLGLQDFKEYYENRTQAEFEEYARRMLGYTGFPVNSFGWNDLFRMAKGVGSVESDQTEITNETNEMYTIISYKDTNVQYQRKRVVSKTYSDMDPDQFQEGIQEFEYDSNQQVVEQRSTTSKGATKKAKYYYPYHSTVNNSTLVSNNRIASPVKTETFHNNKKQSTALVNFDNWNPGGYLPRTIQSAKENTALKDQTIFHQYDEYGNPLETSAKEGIHTIYVWGYNHTTPIAVITNATYIGMPSAVKNLINAAIVASDNDVSIASENQLRTALQNLRNHSYFSKSQMVTYTYDPLIGMTSTTDVRNRTAYYEYDALHRLKQVKDQDGNILSANEYNYKNN</sequence>
<evidence type="ECO:0000313" key="2">
    <source>
        <dbReference type="EMBL" id="MFD2565704.1"/>
    </source>
</evidence>
<accession>A0ABW5LME4</accession>
<organism evidence="2 3">
    <name type="scientific">Aquimarina rubra</name>
    <dbReference type="NCBI Taxonomy" id="1920033"/>
    <lineage>
        <taxon>Bacteria</taxon>
        <taxon>Pseudomonadati</taxon>
        <taxon>Bacteroidota</taxon>
        <taxon>Flavobacteriia</taxon>
        <taxon>Flavobacteriales</taxon>
        <taxon>Flavobacteriaceae</taxon>
        <taxon>Aquimarina</taxon>
    </lineage>
</organism>
<dbReference type="Proteomes" id="UP001597319">
    <property type="component" value="Unassembled WGS sequence"/>
</dbReference>
<name>A0ABW5LME4_9FLAO</name>
<comment type="caution">
    <text evidence="2">The sequence shown here is derived from an EMBL/GenBank/DDBJ whole genome shotgun (WGS) entry which is preliminary data.</text>
</comment>
<dbReference type="EMBL" id="JBHULE010000037">
    <property type="protein sequence ID" value="MFD2565704.1"/>
    <property type="molecule type" value="Genomic_DNA"/>
</dbReference>
<evidence type="ECO:0000313" key="3">
    <source>
        <dbReference type="Proteomes" id="UP001597319"/>
    </source>
</evidence>
<evidence type="ECO:0008006" key="4">
    <source>
        <dbReference type="Google" id="ProtNLM"/>
    </source>
</evidence>
<feature type="chain" id="PRO_5045064961" description="YD repeat-containing protein" evidence="1">
    <location>
        <begin position="19"/>
        <end position="1187"/>
    </location>
</feature>
<keyword evidence="3" id="KW-1185">Reference proteome</keyword>
<feature type="signal peptide" evidence="1">
    <location>
        <begin position="1"/>
        <end position="18"/>
    </location>
</feature>
<proteinExistence type="predicted"/>
<dbReference type="RefSeq" id="WP_378295522.1">
    <property type="nucleotide sequence ID" value="NZ_JBHULE010000037.1"/>
</dbReference>
<reference evidence="3" key="1">
    <citation type="journal article" date="2019" name="Int. J. Syst. Evol. Microbiol.">
        <title>The Global Catalogue of Microorganisms (GCM) 10K type strain sequencing project: providing services to taxonomists for standard genome sequencing and annotation.</title>
        <authorList>
            <consortium name="The Broad Institute Genomics Platform"/>
            <consortium name="The Broad Institute Genome Sequencing Center for Infectious Disease"/>
            <person name="Wu L."/>
            <person name="Ma J."/>
        </authorList>
    </citation>
    <scope>NUCLEOTIDE SEQUENCE [LARGE SCALE GENOMIC DNA]</scope>
    <source>
        <strain evidence="3">KCTC 52274</strain>
    </source>
</reference>
<evidence type="ECO:0000256" key="1">
    <source>
        <dbReference type="SAM" id="SignalP"/>
    </source>
</evidence>
<protein>
    <recommendedName>
        <fullName evidence="4">YD repeat-containing protein</fullName>
    </recommendedName>
</protein>
<keyword evidence="1" id="KW-0732">Signal</keyword>
<gene>
    <name evidence="2" type="ORF">ACFSR1_23715</name>
</gene>